<keyword evidence="4" id="KW-1185">Reference proteome</keyword>
<dbReference type="RefSeq" id="WP_230270381.1">
    <property type="nucleotide sequence ID" value="NZ_JAJKFW010000003.1"/>
</dbReference>
<dbReference type="InterPro" id="IPR009671">
    <property type="entry name" value="RraB_dom"/>
</dbReference>
<protein>
    <submittedName>
        <fullName evidence="3">Ribonuclease E inhibitor RraB</fullName>
    </submittedName>
</protein>
<feature type="coiled-coil region" evidence="1">
    <location>
        <begin position="53"/>
        <end position="80"/>
    </location>
</feature>
<feature type="domain" description="Regulator of ribonuclease activity B" evidence="2">
    <location>
        <begin position="146"/>
        <end position="235"/>
    </location>
</feature>
<evidence type="ECO:0000313" key="3">
    <source>
        <dbReference type="EMBL" id="MCC9640748.1"/>
    </source>
</evidence>
<evidence type="ECO:0000256" key="1">
    <source>
        <dbReference type="SAM" id="Coils"/>
    </source>
</evidence>
<dbReference type="Pfam" id="PF06877">
    <property type="entry name" value="RraB"/>
    <property type="match status" value="2"/>
</dbReference>
<comment type="caution">
    <text evidence="3">The sequence shown here is derived from an EMBL/GenBank/DDBJ whole genome shotgun (WGS) entry which is preliminary data.</text>
</comment>
<dbReference type="InterPro" id="IPR036701">
    <property type="entry name" value="RraB-like_sf"/>
</dbReference>
<keyword evidence="1" id="KW-0175">Coiled coil</keyword>
<reference evidence="3" key="1">
    <citation type="submission" date="2021-11" db="EMBL/GenBank/DDBJ databases">
        <title>Genome sequence.</title>
        <authorList>
            <person name="Sun Q."/>
        </authorList>
    </citation>
    <scope>NUCLEOTIDE SEQUENCE</scope>
    <source>
        <strain evidence="3">JC740</strain>
    </source>
</reference>
<gene>
    <name evidence="3" type="ORF">LOC71_00560</name>
</gene>
<dbReference type="SUPFAM" id="SSF89946">
    <property type="entry name" value="Hypothetical protein VC0424"/>
    <property type="match status" value="1"/>
</dbReference>
<proteinExistence type="predicted"/>
<sequence length="250" mass="28193">MNASPKQPHRSSEPDLAFDIDALFTHLVEDLEVDLSFPMDWTFTLRGDSLQQLKSIAETLEEHQCELQESVEEIDEKGRLSQGRPMLSVVKTGALVPSEVKKIADRMQTIAERTGVEYEGVEVFDSIEDDELFDWMSLDDAVWRMRHFSDSGLNPGEELPWVFLLMGDTLPQMQTFADALVEGGFGNSQADEEPDEDGRFGVFIFMDGSNDEERLVAAHKQIMAIATKHDAELEGIQFLSEEDFIDVSLD</sequence>
<organism evidence="3 4">
    <name type="scientific">Rhodopirellula halodulae</name>
    <dbReference type="NCBI Taxonomy" id="2894198"/>
    <lineage>
        <taxon>Bacteria</taxon>
        <taxon>Pseudomonadati</taxon>
        <taxon>Planctomycetota</taxon>
        <taxon>Planctomycetia</taxon>
        <taxon>Pirellulales</taxon>
        <taxon>Pirellulaceae</taxon>
        <taxon>Rhodopirellula</taxon>
    </lineage>
</organism>
<evidence type="ECO:0000313" key="4">
    <source>
        <dbReference type="Proteomes" id="UP001430306"/>
    </source>
</evidence>
<feature type="domain" description="Regulator of ribonuclease activity B" evidence="2">
    <location>
        <begin position="33"/>
        <end position="122"/>
    </location>
</feature>
<dbReference type="Proteomes" id="UP001430306">
    <property type="component" value="Unassembled WGS sequence"/>
</dbReference>
<evidence type="ECO:0000259" key="2">
    <source>
        <dbReference type="Pfam" id="PF06877"/>
    </source>
</evidence>
<name>A0ABS8NB13_9BACT</name>
<dbReference type="EMBL" id="JAJKFW010000003">
    <property type="protein sequence ID" value="MCC9640748.1"/>
    <property type="molecule type" value="Genomic_DNA"/>
</dbReference>
<accession>A0ABS8NB13</accession>